<organism evidence="2 3">
    <name type="scientific">Anas platyrhynchos</name>
    <name type="common">Mallard</name>
    <name type="synonym">Anas boschas</name>
    <dbReference type="NCBI Taxonomy" id="8839"/>
    <lineage>
        <taxon>Eukaryota</taxon>
        <taxon>Metazoa</taxon>
        <taxon>Chordata</taxon>
        <taxon>Craniata</taxon>
        <taxon>Vertebrata</taxon>
        <taxon>Euteleostomi</taxon>
        <taxon>Archelosauria</taxon>
        <taxon>Archosauria</taxon>
        <taxon>Dinosauria</taxon>
        <taxon>Saurischia</taxon>
        <taxon>Theropoda</taxon>
        <taxon>Coelurosauria</taxon>
        <taxon>Aves</taxon>
        <taxon>Neognathae</taxon>
        <taxon>Galloanserae</taxon>
        <taxon>Anseriformes</taxon>
        <taxon>Anatidae</taxon>
        <taxon>Anatinae</taxon>
        <taxon>Anas</taxon>
    </lineage>
</organism>
<feature type="compositionally biased region" description="Basic and acidic residues" evidence="1">
    <location>
        <begin position="9"/>
        <end position="27"/>
    </location>
</feature>
<proteinExistence type="predicted"/>
<gene>
    <name evidence="2" type="ORF">Anapl_10361</name>
</gene>
<accession>R0KCL9</accession>
<evidence type="ECO:0000313" key="2">
    <source>
        <dbReference type="EMBL" id="EOB07687.1"/>
    </source>
</evidence>
<evidence type="ECO:0000313" key="3">
    <source>
        <dbReference type="Proteomes" id="UP000296049"/>
    </source>
</evidence>
<feature type="compositionally biased region" description="Low complexity" evidence="1">
    <location>
        <begin position="40"/>
        <end position="50"/>
    </location>
</feature>
<keyword evidence="3" id="KW-1185">Reference proteome</keyword>
<dbReference type="Proteomes" id="UP000296049">
    <property type="component" value="Unassembled WGS sequence"/>
</dbReference>
<name>R0KCL9_ANAPL</name>
<reference evidence="3" key="1">
    <citation type="journal article" date="2013" name="Nat. Genet.">
        <title>The duck genome and transcriptome provide insight into an avian influenza virus reservoir species.</title>
        <authorList>
            <person name="Huang Y."/>
            <person name="Li Y."/>
            <person name="Burt D.W."/>
            <person name="Chen H."/>
            <person name="Zhang Y."/>
            <person name="Qian W."/>
            <person name="Kim H."/>
            <person name="Gan S."/>
            <person name="Zhao Y."/>
            <person name="Li J."/>
            <person name="Yi K."/>
            <person name="Feng H."/>
            <person name="Zhu P."/>
            <person name="Li B."/>
            <person name="Liu Q."/>
            <person name="Fairley S."/>
            <person name="Magor K.E."/>
            <person name="Du Z."/>
            <person name="Hu X."/>
            <person name="Goodman L."/>
            <person name="Tafer H."/>
            <person name="Vignal A."/>
            <person name="Lee T."/>
            <person name="Kim K.W."/>
            <person name="Sheng Z."/>
            <person name="An Y."/>
            <person name="Searle S."/>
            <person name="Herrero J."/>
            <person name="Groenen M.A."/>
            <person name="Crooijmans R.P."/>
            <person name="Faraut T."/>
            <person name="Cai Q."/>
            <person name="Webster R.G."/>
            <person name="Aldridge J.R."/>
            <person name="Warren W.C."/>
            <person name="Bartschat S."/>
            <person name="Kehr S."/>
            <person name="Marz M."/>
            <person name="Stadler P.F."/>
            <person name="Smith J."/>
            <person name="Kraus R.H."/>
            <person name="Zhao Y."/>
            <person name="Ren L."/>
            <person name="Fei J."/>
            <person name="Morisson M."/>
            <person name="Kaiser P."/>
            <person name="Griffin D.K."/>
            <person name="Rao M."/>
            <person name="Pitel F."/>
            <person name="Wang J."/>
            <person name="Li N."/>
        </authorList>
    </citation>
    <scope>NUCLEOTIDE SEQUENCE [LARGE SCALE GENOMIC DNA]</scope>
</reference>
<evidence type="ECO:0000256" key="1">
    <source>
        <dbReference type="SAM" id="MobiDB-lite"/>
    </source>
</evidence>
<sequence>MAKSACRQKGVEEKAAPPLPRSEELPPKDNGQGRAGGIRQGQPAAAAGGKAAVLRFSTSTAASLEMRRRRNVMVQRLHPLHNTLCSDGEAAGS</sequence>
<feature type="region of interest" description="Disordered" evidence="1">
    <location>
        <begin position="1"/>
        <end position="50"/>
    </location>
</feature>
<dbReference type="EMBL" id="KB742512">
    <property type="protein sequence ID" value="EOB07687.1"/>
    <property type="molecule type" value="Genomic_DNA"/>
</dbReference>
<dbReference type="AlphaFoldDB" id="R0KCL9"/>
<protein>
    <submittedName>
        <fullName evidence="2">Uncharacterized protein</fullName>
    </submittedName>
</protein>